<reference evidence="2" key="1">
    <citation type="journal article" date="2018" name="Genome Biol.">
        <title>SKESA: strategic k-mer extension for scrupulous assemblies.</title>
        <authorList>
            <person name="Souvorov A."/>
            <person name="Agarwala R."/>
            <person name="Lipman D.J."/>
        </authorList>
    </citation>
    <scope>NUCLEOTIDE SEQUENCE</scope>
    <source>
        <strain evidence="2">2584-68</strain>
    </source>
</reference>
<name>A0A736R7B9_SALHO</name>
<accession>A0A736R7B9</accession>
<keyword evidence="1" id="KW-1133">Transmembrane helix</keyword>
<feature type="transmembrane region" description="Helical" evidence="1">
    <location>
        <begin position="12"/>
        <end position="31"/>
    </location>
</feature>
<organism evidence="2">
    <name type="scientific">Salmonella enterica subsp. houtenae serovar 45:g,z51:-</name>
    <dbReference type="NCBI Taxonomy" id="1967611"/>
    <lineage>
        <taxon>Bacteria</taxon>
        <taxon>Pseudomonadati</taxon>
        <taxon>Pseudomonadota</taxon>
        <taxon>Gammaproteobacteria</taxon>
        <taxon>Enterobacterales</taxon>
        <taxon>Enterobacteriaceae</taxon>
        <taxon>Salmonella</taxon>
    </lineage>
</organism>
<reference evidence="2" key="2">
    <citation type="submission" date="2018-07" db="EMBL/GenBank/DDBJ databases">
        <authorList>
            <consortium name="NCBI Pathogen Detection Project"/>
        </authorList>
    </citation>
    <scope>NUCLEOTIDE SEQUENCE</scope>
    <source>
        <strain evidence="2">2584-68</strain>
    </source>
</reference>
<keyword evidence="1" id="KW-0812">Transmembrane</keyword>
<evidence type="ECO:0000256" key="1">
    <source>
        <dbReference type="SAM" id="Phobius"/>
    </source>
</evidence>
<dbReference type="EMBL" id="DAATAH010000083">
    <property type="protein sequence ID" value="HAE7767360.1"/>
    <property type="molecule type" value="Genomic_DNA"/>
</dbReference>
<dbReference type="AlphaFoldDB" id="A0A736R7B9"/>
<gene>
    <name evidence="2" type="ORF">GNB58_004449</name>
</gene>
<keyword evidence="1" id="KW-0472">Membrane</keyword>
<evidence type="ECO:0000313" key="2">
    <source>
        <dbReference type="EMBL" id="HAE7767360.1"/>
    </source>
</evidence>
<proteinExistence type="predicted"/>
<sequence>MYREKRMIETLTVIKLVLEIVVAILQLIVLFA</sequence>
<comment type="caution">
    <text evidence="2">The sequence shown here is derived from an EMBL/GenBank/DDBJ whole genome shotgun (WGS) entry which is preliminary data.</text>
</comment>
<protein>
    <submittedName>
        <fullName evidence="2">Small toxic protein shoB</fullName>
    </submittedName>
</protein>